<dbReference type="Pfam" id="PF13424">
    <property type="entry name" value="TPR_12"/>
    <property type="match status" value="2"/>
</dbReference>
<keyword evidence="5" id="KW-0677">Repeat</keyword>
<dbReference type="InterPro" id="IPR033646">
    <property type="entry name" value="CLU-central"/>
</dbReference>
<dbReference type="SUPFAM" id="SSF48452">
    <property type="entry name" value="TPR-like"/>
    <property type="match status" value="1"/>
</dbReference>
<dbReference type="SMART" id="SM00367">
    <property type="entry name" value="LRR_CC"/>
    <property type="match status" value="8"/>
</dbReference>
<gene>
    <name evidence="11" type="ORF">Ahy_A07g037404</name>
</gene>
<dbReference type="GO" id="GO:0006281">
    <property type="term" value="P:DNA repair"/>
    <property type="evidence" value="ECO:0007669"/>
    <property type="project" value="UniProtKB-KW"/>
</dbReference>
<evidence type="ECO:0000256" key="8">
    <source>
        <dbReference type="ARBA" id="ARBA00023204"/>
    </source>
</evidence>
<evidence type="ECO:0000256" key="5">
    <source>
        <dbReference type="ARBA" id="ARBA00022737"/>
    </source>
</evidence>
<dbReference type="InterPro" id="IPR032675">
    <property type="entry name" value="LRR_dom_sf"/>
</dbReference>
<feature type="region of interest" description="Disordered" evidence="9">
    <location>
        <begin position="1448"/>
        <end position="1467"/>
    </location>
</feature>
<dbReference type="Pfam" id="PF15044">
    <property type="entry name" value="CLU_N"/>
    <property type="match status" value="1"/>
</dbReference>
<dbReference type="PROSITE" id="PS51450">
    <property type="entry name" value="LRR"/>
    <property type="match status" value="1"/>
</dbReference>
<dbReference type="InterPro" id="IPR028275">
    <property type="entry name" value="CLU_N"/>
</dbReference>
<evidence type="ECO:0000256" key="7">
    <source>
        <dbReference type="ARBA" id="ARBA00022853"/>
    </source>
</evidence>
<keyword evidence="4" id="KW-0963">Cytoplasm</keyword>
<feature type="region of interest" description="Disordered" evidence="9">
    <location>
        <begin position="128"/>
        <end position="166"/>
    </location>
</feature>
<dbReference type="PANTHER" id="PTHR12601:SF45">
    <property type="entry name" value="PROTEIN REDUCED CHLOROPLAST COVERAGE 3"/>
    <property type="match status" value="1"/>
</dbReference>
<proteinExistence type="inferred from homology"/>
<dbReference type="GO" id="GO:0006325">
    <property type="term" value="P:chromatin organization"/>
    <property type="evidence" value="ECO:0007669"/>
    <property type="project" value="UniProtKB-KW"/>
</dbReference>
<evidence type="ECO:0000313" key="12">
    <source>
        <dbReference type="Proteomes" id="UP000289738"/>
    </source>
</evidence>
<evidence type="ECO:0000256" key="6">
    <source>
        <dbReference type="ARBA" id="ARBA00022763"/>
    </source>
</evidence>
<dbReference type="FunFam" id="3.80.10.10:FF:000277">
    <property type="entry name" value="Leucine-rich repeat family protein"/>
    <property type="match status" value="1"/>
</dbReference>
<reference evidence="11 12" key="1">
    <citation type="submission" date="2019-01" db="EMBL/GenBank/DDBJ databases">
        <title>Sequencing of cultivated peanut Arachis hypogaea provides insights into genome evolution and oil improvement.</title>
        <authorList>
            <person name="Chen X."/>
        </authorList>
    </citation>
    <scope>NUCLEOTIDE SEQUENCE [LARGE SCALE GENOMIC DNA]</scope>
    <source>
        <strain evidence="12">cv. Fuhuasheng</strain>
        <tissue evidence="11">Leaves</tissue>
    </source>
</reference>
<protein>
    <recommendedName>
        <fullName evidence="10">Clu domain-containing protein</fullName>
    </recommendedName>
</protein>
<evidence type="ECO:0000256" key="2">
    <source>
        <dbReference type="ARBA" id="ARBA00010999"/>
    </source>
</evidence>
<keyword evidence="12" id="KW-1185">Reference proteome</keyword>
<evidence type="ECO:0000256" key="9">
    <source>
        <dbReference type="SAM" id="MobiDB-lite"/>
    </source>
</evidence>
<dbReference type="Pfam" id="PF12807">
    <property type="entry name" value="eIF3_p135"/>
    <property type="match status" value="1"/>
</dbReference>
<feature type="compositionally biased region" description="Polar residues" evidence="9">
    <location>
        <begin position="1230"/>
        <end position="1246"/>
    </location>
</feature>
<dbReference type="InterPro" id="IPR006553">
    <property type="entry name" value="Leu-rich_rpt_Cys-con_subtyp"/>
</dbReference>
<dbReference type="Proteomes" id="UP000289738">
    <property type="component" value="Chromosome A07"/>
</dbReference>
<dbReference type="InterPro" id="IPR027523">
    <property type="entry name" value="CLU_prot"/>
</dbReference>
<dbReference type="PROSITE" id="PS51823">
    <property type="entry name" value="CLU"/>
    <property type="match status" value="1"/>
</dbReference>
<feature type="compositionally biased region" description="Polar residues" evidence="9">
    <location>
        <begin position="1166"/>
        <end position="1179"/>
    </location>
</feature>
<feature type="compositionally biased region" description="Low complexity" evidence="9">
    <location>
        <begin position="1202"/>
        <end position="1216"/>
    </location>
</feature>
<feature type="domain" description="Clu" evidence="10">
    <location>
        <begin position="292"/>
        <end position="556"/>
    </location>
</feature>
<dbReference type="SMART" id="SM00028">
    <property type="entry name" value="TPR"/>
    <property type="match status" value="3"/>
</dbReference>
<dbReference type="SUPFAM" id="SSF52058">
    <property type="entry name" value="L domain-like"/>
    <property type="match status" value="1"/>
</dbReference>
<evidence type="ECO:0000259" key="10">
    <source>
        <dbReference type="PROSITE" id="PS51823"/>
    </source>
</evidence>
<dbReference type="Gene3D" id="3.80.10.10">
    <property type="entry name" value="Ribonuclease Inhibitor"/>
    <property type="match status" value="5"/>
</dbReference>
<dbReference type="STRING" id="3818.A0A445CIQ1"/>
<comment type="similarity">
    <text evidence="2">Belongs to the Tonsoku family.</text>
</comment>
<dbReference type="Pfam" id="PF23598">
    <property type="entry name" value="LRR_14"/>
    <property type="match status" value="1"/>
</dbReference>
<accession>A0A445CIQ1</accession>
<comment type="subcellular location">
    <subcellularLocation>
        <location evidence="1">Chromosome</location>
    </subcellularLocation>
</comment>
<dbReference type="EMBL" id="SDMP01000007">
    <property type="protein sequence ID" value="RYR50787.1"/>
    <property type="molecule type" value="Genomic_DNA"/>
</dbReference>
<dbReference type="PANTHER" id="PTHR12601">
    <property type="entry name" value="EUKARYOTIC TRANSLATION INITIATION FACTOR 3 SUBUNIT EIF-3"/>
    <property type="match status" value="1"/>
</dbReference>
<organism evidence="11 12">
    <name type="scientific">Arachis hypogaea</name>
    <name type="common">Peanut</name>
    <dbReference type="NCBI Taxonomy" id="3818"/>
    <lineage>
        <taxon>Eukaryota</taxon>
        <taxon>Viridiplantae</taxon>
        <taxon>Streptophyta</taxon>
        <taxon>Embryophyta</taxon>
        <taxon>Tracheophyta</taxon>
        <taxon>Spermatophyta</taxon>
        <taxon>Magnoliopsida</taxon>
        <taxon>eudicotyledons</taxon>
        <taxon>Gunneridae</taxon>
        <taxon>Pentapetalae</taxon>
        <taxon>rosids</taxon>
        <taxon>fabids</taxon>
        <taxon>Fabales</taxon>
        <taxon>Fabaceae</taxon>
        <taxon>Papilionoideae</taxon>
        <taxon>50 kb inversion clade</taxon>
        <taxon>dalbergioids sensu lato</taxon>
        <taxon>Dalbergieae</taxon>
        <taxon>Pterocarpus clade</taxon>
        <taxon>Arachis</taxon>
    </lineage>
</organism>
<dbReference type="SUPFAM" id="SSF52047">
    <property type="entry name" value="RNI-like"/>
    <property type="match status" value="1"/>
</dbReference>
<keyword evidence="7" id="KW-0156">Chromatin regulator</keyword>
<dbReference type="InterPro" id="IPR019734">
    <property type="entry name" value="TPR_rpt"/>
</dbReference>
<dbReference type="GO" id="GO:0005737">
    <property type="term" value="C:cytoplasm"/>
    <property type="evidence" value="ECO:0007669"/>
    <property type="project" value="TreeGrafter"/>
</dbReference>
<keyword evidence="6" id="KW-0227">DNA damage</keyword>
<dbReference type="InterPro" id="IPR011990">
    <property type="entry name" value="TPR-like_helical_dom_sf"/>
</dbReference>
<dbReference type="InterPro" id="IPR055414">
    <property type="entry name" value="LRR_R13L4/SHOC2-like"/>
</dbReference>
<dbReference type="Gene3D" id="1.25.40.10">
    <property type="entry name" value="Tetratricopeptide repeat domain"/>
    <property type="match status" value="1"/>
</dbReference>
<keyword evidence="3" id="KW-0158">Chromosome</keyword>
<keyword evidence="8" id="KW-0234">DNA repair</keyword>
<dbReference type="CDD" id="cd15466">
    <property type="entry name" value="CLU-central"/>
    <property type="match status" value="1"/>
</dbReference>
<dbReference type="Pfam" id="PF13516">
    <property type="entry name" value="LRR_6"/>
    <property type="match status" value="1"/>
</dbReference>
<sequence length="2069" mass="229191">MAPRSGKGKSNKAKASKKKKEDKAIIEPSLVDIIVVTPYDSQVVLKGVSTDKIIDVRRLLAQNVETCHFTNYSLSHQVKGPRLNDRIQVVTLKPCFLRMVEEDYREESQAVEHVRRLLDIVSCTTRFSKPKPNHKPKKNGKAQLDNNIISSSPDKPNGGNGGGRRALHPAPMLSTFYDFFSFSHLSPPILHLKRRELKNADERREGDYFELQIKICNGKVVEVVASEKGFYSLGKRSLRTHSLLHLLQHLTRAFANAYGALMKAFLARNKFGNLPLGLRANTWLLPPSTWNYPADEDEYCGGQGRNGQHDLRPWAKEFATLACLPCETEEEREVRDRKAFLLHNLFLDTSISKAVAAINHVITSKLKCSPGSIVHEDYVGDLSIVVKRDAADTILKHDDSKQEEQAQKNLLKGLTADENVFVHDTASLTVVVVQLCGYTATVRVVGDTNMSKSEPQDIEIDDQQDGEVNALNISSLRLLLHHQSAVDADQLEGSVTSLSNLGDSDSSKYLVRKKVQESLEKLKEEAVLPKRSIRWELGSSWIQHLQKQEISKDNISKKDSGNETAQNINGLGKKFKSLKRREKEETSIGGTDLTGPNDYQLVHVNGSSDKVEAITDDLENFTELKKLLSHTAFLHLKVSGTGLHSKKVDELITMAHDYYDEIALPKLVMEFGSLEISPVDGRTLTDFMHLRGIQMASLGEVVKLAVDLPHIQSLCIHEMVTRAFKHLLKAVIASVDYVEDLSSVIASTLNFLFGGFQMRPSDQTNLSDDHYLRIEWLRVVISKKFGWTLNDEFQQLRKLSVLRGLCHKHVTCFSVDGRNLLESAKIAVDKGKNVEAVHYGIKALVKMMAVCGTYNRITASAYNLLAVVLYQAGYGNQATIYQQKAVDINERELGLDHPDTIKSYGDLSVFYYRMQQYELALKYINRTLFLLHFTCGLFHPNTAAAYINVAMVEEAIGNNDLALRYIHEALKCNIRLLGPDHIQTATCYHAIAIALSYMEAYSLSVQHEQTNLEILQKKLGSEDIRTQEAAACLEFLQSKALEQQEAGKSGSSKSDASIANLLDFISPELDSNRNEHAQRKQQRGKILLPISDQNLQREDAPSNVGVVYDGLEYATGMAENKTEERSGMVDYEILNKNGNNVPMYSPPVSSESIHQEEISSDEGWQEANSKGRSGNTANSKFGRRGSHLSKLSTTVIRKSPQKSSSRFLSKILSSSRQSKPENLAFKEDSTGQLSPTKPTRAKSSGSPAALSFMASKSISYKEVAVAPPGTVLKPLLEKIIVNTDNVTKGDYCQGESQHEKSSSEAEEVSVASDDARHTQKNASKISAAAKPFNPSSGTLSILDHSDSGSVTNLHDANANQGMHVETRDRSGYGDTRRIMNPHAPEFVPRNALQMETTANVSKAEIARQILFSLLVKSAQQNNDSFAECNDENNDSFAECNDEKNAVMPHSTEKEKEIDMSKQKNGDGEGFTVVKRRRRSRNKFTDGLYSQQSPICASDILQYHTFSELPPDLTQQIFNNLLFSRRLTRPSLQAFRHCSLQDIYLGEYDADVVDDSWMDIVSSQGSSLLHLDLSASQLTDYGLSYLQQGLTNLTSLSFGRNHAISAEGMSALSGLVNLVNLNLERCPGIHGGLVHLQGLTKLESLNLKWCNCIIDVDMKPLSELTNLKSLEISSSKVTDIGIRFLKGLQNLALLNLEGCFVTAACLDTLAELPALSNLNISRCNFTNNGCEMFSRLENLEVLNLGFNEITNPCLGHLKGLTKLKSLNLDSCRIDDDGLVHLAGHQQLKCLELSDTEIGSSGLQHLSGMSSLEKLNVSFTMISDSGISELCGLSSLKSLNLDARRVTDYGLATLASLSGLTDLDLFGVQITDFGTNYLKNFKSLQSLEICGGGLTDDGVKNIKNLSSLMFLNLSQNSNLTDTALHLISGLTSLVSLNVSNSRITRDGLQHLKTLHKLRSLSMESCEVTANDVKELKSKYLPNLKRKEFETYWQLHLNTAHKLVGCFLKGPASQVCKRNLSLAVTLDHLWAASSEEAPTETAAALLADPFSMESVVRCFLKGELCLIPITIY</sequence>
<feature type="compositionally biased region" description="Basic residues" evidence="9">
    <location>
        <begin position="128"/>
        <end position="140"/>
    </location>
</feature>
<dbReference type="InterPro" id="IPR025697">
    <property type="entry name" value="CLU_dom"/>
</dbReference>
<feature type="region of interest" description="Disordered" evidence="9">
    <location>
        <begin position="1290"/>
        <end position="1330"/>
    </location>
</feature>
<feature type="compositionally biased region" description="Basic and acidic residues" evidence="9">
    <location>
        <begin position="1448"/>
        <end position="1466"/>
    </location>
</feature>
<evidence type="ECO:0000256" key="3">
    <source>
        <dbReference type="ARBA" id="ARBA00022454"/>
    </source>
</evidence>
<evidence type="ECO:0000313" key="11">
    <source>
        <dbReference type="EMBL" id="RYR50787.1"/>
    </source>
</evidence>
<evidence type="ECO:0000256" key="4">
    <source>
        <dbReference type="ARBA" id="ARBA00022490"/>
    </source>
</evidence>
<name>A0A445CIQ1_ARAHY</name>
<dbReference type="GO" id="GO:0005694">
    <property type="term" value="C:chromosome"/>
    <property type="evidence" value="ECO:0007669"/>
    <property type="project" value="UniProtKB-SubCell"/>
</dbReference>
<feature type="compositionally biased region" description="Polar residues" evidence="9">
    <location>
        <begin position="144"/>
        <end position="154"/>
    </location>
</feature>
<evidence type="ECO:0000256" key="1">
    <source>
        <dbReference type="ARBA" id="ARBA00004286"/>
    </source>
</evidence>
<dbReference type="InterPro" id="IPR001611">
    <property type="entry name" value="Leu-rich_rpt"/>
</dbReference>
<feature type="region of interest" description="Disordered" evidence="9">
    <location>
        <begin position="1"/>
        <end position="20"/>
    </location>
</feature>
<feature type="region of interest" description="Disordered" evidence="9">
    <location>
        <begin position="1142"/>
        <end position="1247"/>
    </location>
</feature>
<comment type="caution">
    <text evidence="11">The sequence shown here is derived from an EMBL/GenBank/DDBJ whole genome shotgun (WGS) entry which is preliminary data.</text>
</comment>
<feature type="compositionally biased region" description="Basic residues" evidence="9">
    <location>
        <begin position="1"/>
        <end position="18"/>
    </location>
</feature>